<accession>A0ABQ6PUB0</accession>
<evidence type="ECO:0000313" key="3">
    <source>
        <dbReference type="Proteomes" id="UP001338309"/>
    </source>
</evidence>
<keyword evidence="1" id="KW-0472">Membrane</keyword>
<sequence length="219" mass="25656">MVNQFKVAWIITRLFQFLGISLCLLVGLMPYVILYLGKKFPIEFTKDPELYKNRLWYISFISHASLGGIPLLLGWPQFIPSFQRNHVQAHRRVGKVYVFTFLITTINGFLISFFATHGWIPAFGFATVALIGFYTTLQGYLHIRNRKILLHQKFMYLSYGCCFSAVNFRLVQSLLSLVSNSEKLNYQISAWAAWVPTLLLVYYFQFFRKKHRKVEFKPN</sequence>
<dbReference type="InterPro" id="IPR018750">
    <property type="entry name" value="DUF2306_membrane"/>
</dbReference>
<dbReference type="EMBL" id="BTPD01000020">
    <property type="protein sequence ID" value="GMQ31513.1"/>
    <property type="molecule type" value="Genomic_DNA"/>
</dbReference>
<feature type="transmembrane region" description="Helical" evidence="1">
    <location>
        <begin position="122"/>
        <end position="142"/>
    </location>
</feature>
<reference evidence="2 3" key="1">
    <citation type="submission" date="2023-08" db="EMBL/GenBank/DDBJ databases">
        <title>Draft genome sequence of Algoriphagus confluentis.</title>
        <authorList>
            <person name="Takatani N."/>
            <person name="Hosokawa M."/>
            <person name="Sawabe T."/>
        </authorList>
    </citation>
    <scope>NUCLEOTIDE SEQUENCE [LARGE SCALE GENOMIC DNA]</scope>
    <source>
        <strain evidence="2 3">NBRC 111222</strain>
    </source>
</reference>
<dbReference type="Proteomes" id="UP001338309">
    <property type="component" value="Unassembled WGS sequence"/>
</dbReference>
<name>A0ABQ6PUB0_9BACT</name>
<organism evidence="2 3">
    <name type="scientific">Algoriphagus confluentis</name>
    <dbReference type="NCBI Taxonomy" id="1697556"/>
    <lineage>
        <taxon>Bacteria</taxon>
        <taxon>Pseudomonadati</taxon>
        <taxon>Bacteroidota</taxon>
        <taxon>Cytophagia</taxon>
        <taxon>Cytophagales</taxon>
        <taxon>Cyclobacteriaceae</taxon>
        <taxon>Algoriphagus</taxon>
    </lineage>
</organism>
<feature type="transmembrane region" description="Helical" evidence="1">
    <location>
        <begin position="96"/>
        <end position="116"/>
    </location>
</feature>
<protein>
    <recommendedName>
        <fullName evidence="4">DUF2306 domain-containing protein</fullName>
    </recommendedName>
</protein>
<proteinExistence type="predicted"/>
<evidence type="ECO:0000256" key="1">
    <source>
        <dbReference type="SAM" id="Phobius"/>
    </source>
</evidence>
<feature type="transmembrane region" description="Helical" evidence="1">
    <location>
        <begin position="184"/>
        <end position="204"/>
    </location>
</feature>
<keyword evidence="3" id="KW-1185">Reference proteome</keyword>
<evidence type="ECO:0000313" key="2">
    <source>
        <dbReference type="EMBL" id="GMQ31513.1"/>
    </source>
</evidence>
<feature type="transmembrane region" description="Helical" evidence="1">
    <location>
        <begin position="154"/>
        <end position="172"/>
    </location>
</feature>
<dbReference type="Pfam" id="PF10067">
    <property type="entry name" value="DUF2306"/>
    <property type="match status" value="1"/>
</dbReference>
<keyword evidence="1" id="KW-0812">Transmembrane</keyword>
<feature type="transmembrane region" description="Helical" evidence="1">
    <location>
        <begin position="14"/>
        <end position="36"/>
    </location>
</feature>
<keyword evidence="1" id="KW-1133">Transmembrane helix</keyword>
<gene>
    <name evidence="2" type="ORF">Aconfl_41580</name>
</gene>
<evidence type="ECO:0008006" key="4">
    <source>
        <dbReference type="Google" id="ProtNLM"/>
    </source>
</evidence>
<comment type="caution">
    <text evidence="2">The sequence shown here is derived from an EMBL/GenBank/DDBJ whole genome shotgun (WGS) entry which is preliminary data.</text>
</comment>
<feature type="transmembrane region" description="Helical" evidence="1">
    <location>
        <begin position="56"/>
        <end position="75"/>
    </location>
</feature>